<proteinExistence type="predicted"/>
<reference evidence="1 2" key="1">
    <citation type="journal article" date="2018" name="Nat. Genet.">
        <title>The Rosa genome provides new insights in the design of modern roses.</title>
        <authorList>
            <person name="Bendahmane M."/>
        </authorList>
    </citation>
    <scope>NUCLEOTIDE SEQUENCE [LARGE SCALE GENOMIC DNA]</scope>
    <source>
        <strain evidence="2">cv. Old Blush</strain>
    </source>
</reference>
<name>A0A2P6SEC9_ROSCH</name>
<evidence type="ECO:0000313" key="2">
    <source>
        <dbReference type="Proteomes" id="UP000238479"/>
    </source>
</evidence>
<accession>A0A2P6SEC9</accession>
<organism evidence="1 2">
    <name type="scientific">Rosa chinensis</name>
    <name type="common">China rose</name>
    <dbReference type="NCBI Taxonomy" id="74649"/>
    <lineage>
        <taxon>Eukaryota</taxon>
        <taxon>Viridiplantae</taxon>
        <taxon>Streptophyta</taxon>
        <taxon>Embryophyta</taxon>
        <taxon>Tracheophyta</taxon>
        <taxon>Spermatophyta</taxon>
        <taxon>Magnoliopsida</taxon>
        <taxon>eudicotyledons</taxon>
        <taxon>Gunneridae</taxon>
        <taxon>Pentapetalae</taxon>
        <taxon>rosids</taxon>
        <taxon>fabids</taxon>
        <taxon>Rosales</taxon>
        <taxon>Rosaceae</taxon>
        <taxon>Rosoideae</taxon>
        <taxon>Rosoideae incertae sedis</taxon>
        <taxon>Rosa</taxon>
    </lineage>
</organism>
<dbReference type="EMBL" id="PDCK01000039">
    <property type="protein sequence ID" value="PRQ57039.1"/>
    <property type="molecule type" value="Genomic_DNA"/>
</dbReference>
<sequence>MPDWTVDIKSLSASETESISLRTYNLLIYIQAFTSLATYIYEWQLGHYRQNHDQQAKLIAEA</sequence>
<dbReference type="Proteomes" id="UP000238479">
    <property type="component" value="Chromosome 1"/>
</dbReference>
<protein>
    <submittedName>
        <fullName evidence="1">Uncharacterized protein</fullName>
    </submittedName>
</protein>
<gene>
    <name evidence="1" type="ORF">RchiOBHm_Chr1g0343891</name>
</gene>
<dbReference type="Gramene" id="PRQ57039">
    <property type="protein sequence ID" value="PRQ57039"/>
    <property type="gene ID" value="RchiOBHm_Chr1g0343891"/>
</dbReference>
<comment type="caution">
    <text evidence="1">The sequence shown here is derived from an EMBL/GenBank/DDBJ whole genome shotgun (WGS) entry which is preliminary data.</text>
</comment>
<keyword evidence="2" id="KW-1185">Reference proteome</keyword>
<evidence type="ECO:0000313" key="1">
    <source>
        <dbReference type="EMBL" id="PRQ57039.1"/>
    </source>
</evidence>
<dbReference type="AlphaFoldDB" id="A0A2P6SEC9"/>